<evidence type="ECO:0000256" key="4">
    <source>
        <dbReference type="ARBA" id="ARBA00023212"/>
    </source>
</evidence>
<reference evidence="7" key="2">
    <citation type="submission" date="2016-06" db="EMBL/GenBank/DDBJ databases">
        <title>The genome of a short-lived fish provides insights into sex chromosome evolution and the genetic control of aging.</title>
        <authorList>
            <person name="Reichwald K."/>
            <person name="Felder M."/>
            <person name="Petzold A."/>
            <person name="Koch P."/>
            <person name="Groth M."/>
            <person name="Platzer M."/>
        </authorList>
    </citation>
    <scope>NUCLEOTIDE SEQUENCE</scope>
    <source>
        <tissue evidence="7">Brain</tissue>
    </source>
</reference>
<dbReference type="CDD" id="cd22963">
    <property type="entry name" value="DD_CrRSP4-like"/>
    <property type="match status" value="1"/>
</dbReference>
<evidence type="ECO:0000256" key="5">
    <source>
        <dbReference type="ARBA" id="ARBA00023273"/>
    </source>
</evidence>
<evidence type="ECO:0000256" key="2">
    <source>
        <dbReference type="ARBA" id="ARBA00022490"/>
    </source>
</evidence>
<evidence type="ECO:0000313" key="7">
    <source>
        <dbReference type="EMBL" id="SBP75154.1"/>
    </source>
</evidence>
<dbReference type="GO" id="GO:0035082">
    <property type="term" value="P:axoneme assembly"/>
    <property type="evidence" value="ECO:0007669"/>
    <property type="project" value="TreeGrafter"/>
</dbReference>
<evidence type="ECO:0000256" key="3">
    <source>
        <dbReference type="ARBA" id="ARBA00023069"/>
    </source>
</evidence>
<feature type="compositionally biased region" description="Acidic residues" evidence="6">
    <location>
        <begin position="460"/>
        <end position="472"/>
    </location>
</feature>
<keyword evidence="5" id="KW-0966">Cell projection</keyword>
<dbReference type="PANTHER" id="PTHR13159:SF0">
    <property type="entry name" value="RADIAL SPOKE HEAD 6 HOMOLOG A"/>
    <property type="match status" value="1"/>
</dbReference>
<comment type="subcellular location">
    <subcellularLocation>
        <location evidence="1">Cytoplasm</location>
        <location evidence="1">Cytoskeleton</location>
        <location evidence="1">Cilium axoneme</location>
    </subcellularLocation>
</comment>
<keyword evidence="3" id="KW-0969">Cilium</keyword>
<feature type="region of interest" description="Disordered" evidence="6">
    <location>
        <begin position="175"/>
        <end position="200"/>
    </location>
</feature>
<protein>
    <submittedName>
        <fullName evidence="7">Radial spoke head 4 homolog A</fullName>
    </submittedName>
</protein>
<keyword evidence="2" id="KW-0963">Cytoplasm</keyword>
<keyword evidence="4" id="KW-0206">Cytoskeleton</keyword>
<dbReference type="EMBL" id="HADZ01011213">
    <property type="protein sequence ID" value="SBP75154.1"/>
    <property type="molecule type" value="Transcribed_RNA"/>
</dbReference>
<reference evidence="7" key="1">
    <citation type="submission" date="2016-05" db="EMBL/GenBank/DDBJ databases">
        <authorList>
            <person name="Lavstsen T."/>
            <person name="Jespersen J.S."/>
        </authorList>
    </citation>
    <scope>NUCLEOTIDE SEQUENCE</scope>
    <source>
        <tissue evidence="7">Brain</tissue>
    </source>
</reference>
<dbReference type="GO" id="GO:0060294">
    <property type="term" value="P:cilium movement involved in cell motility"/>
    <property type="evidence" value="ECO:0007669"/>
    <property type="project" value="InterPro"/>
</dbReference>
<sequence length="499" mass="55861">MAVPEMTAERQASSFKAFLLRSNGTGGRNLYDHLTDLLLKVMEERPENAVDTFEKMSLELKEDSLKITESTLRDLPDPSAAAAELEQQRLLFSPPADTTVNEELEETALSNVNKTAFYLEEAGVGLSRQEMQKIFLALRQLVEQEKPQQCRLWGKILGTEGNYIVAETQHEEEVEQELSTEEQTEEEMENVDEEKDPLPCSVYTRPPVAPKEAAGTGANKFVYYVCNKPGQVWVRLPSVSPAQIAVARQINRFFTGRLDSVVLSYPPFPGNEANYLRAQIARISAGTQISPFDFYQLIEKESDEENEALLNNYEINADFEGISASEMVKDMANWVHHAYHILPQGRCTWVNLAANLDTEEEDEEANEPEPEVGPPILTAVSHDAEMFDCPPWSSWLSSTLTPQHALAVLRSVLWPGAYACAHAKEFVNIYIGRGLKCVGEEYSPPLPPPPQEEYPIGSEVTEELDPQVEEEQALSLEGQQEASEGTVESEEDDEDEDDD</sequence>
<dbReference type="InterPro" id="IPR006802">
    <property type="entry name" value="Radial_spoke"/>
</dbReference>
<evidence type="ECO:0000256" key="6">
    <source>
        <dbReference type="SAM" id="MobiDB-lite"/>
    </source>
</evidence>
<evidence type="ECO:0000256" key="1">
    <source>
        <dbReference type="ARBA" id="ARBA00004430"/>
    </source>
</evidence>
<feature type="region of interest" description="Disordered" evidence="6">
    <location>
        <begin position="442"/>
        <end position="499"/>
    </location>
</feature>
<feature type="compositionally biased region" description="Acidic residues" evidence="6">
    <location>
        <begin position="175"/>
        <end position="195"/>
    </location>
</feature>
<accession>A0A1A8C6E3</accession>
<organism evidence="7">
    <name type="scientific">Nothobranchius kadleci</name>
    <name type="common">African annual killifish</name>
    <dbReference type="NCBI Taxonomy" id="1051664"/>
    <lineage>
        <taxon>Eukaryota</taxon>
        <taxon>Metazoa</taxon>
        <taxon>Chordata</taxon>
        <taxon>Craniata</taxon>
        <taxon>Vertebrata</taxon>
        <taxon>Euteleostomi</taxon>
        <taxon>Actinopterygii</taxon>
        <taxon>Neopterygii</taxon>
        <taxon>Teleostei</taxon>
        <taxon>Neoteleostei</taxon>
        <taxon>Acanthomorphata</taxon>
        <taxon>Ovalentaria</taxon>
        <taxon>Atherinomorphae</taxon>
        <taxon>Cyprinodontiformes</taxon>
        <taxon>Nothobranchiidae</taxon>
        <taxon>Nothobranchius</taxon>
    </lineage>
</organism>
<name>A0A1A8C6E3_NOTKA</name>
<gene>
    <name evidence="7" type="primary">RSPH4A</name>
</gene>
<dbReference type="Pfam" id="PF04712">
    <property type="entry name" value="Radial_spoke"/>
    <property type="match status" value="1"/>
</dbReference>
<dbReference type="AlphaFoldDB" id="A0A1A8C6E3"/>
<dbReference type="GO" id="GO:0001534">
    <property type="term" value="C:radial spoke"/>
    <property type="evidence" value="ECO:0007669"/>
    <property type="project" value="InterPro"/>
</dbReference>
<feature type="compositionally biased region" description="Acidic residues" evidence="6">
    <location>
        <begin position="487"/>
        <end position="499"/>
    </location>
</feature>
<proteinExistence type="predicted"/>
<dbReference type="PANTHER" id="PTHR13159">
    <property type="entry name" value="RADIAL SPOKEHEAD-RELATED"/>
    <property type="match status" value="1"/>
</dbReference>